<dbReference type="SUPFAM" id="SSF52540">
    <property type="entry name" value="P-loop containing nucleoside triphosphate hydrolases"/>
    <property type="match status" value="1"/>
</dbReference>
<name>A0A3M0JZ81_HIRRU</name>
<proteinExistence type="predicted"/>
<comment type="caution">
    <text evidence="9">The sequence shown here is derived from an EMBL/GenBank/DDBJ whole genome shotgun (WGS) entry which is preliminary data.</text>
</comment>
<keyword evidence="10" id="KW-1185">Reference proteome</keyword>
<feature type="region of interest" description="Disordered" evidence="7">
    <location>
        <begin position="104"/>
        <end position="123"/>
    </location>
</feature>
<dbReference type="AlphaFoldDB" id="A0A3M0JZ81"/>
<evidence type="ECO:0000256" key="2">
    <source>
        <dbReference type="ARBA" id="ARBA00022741"/>
    </source>
</evidence>
<dbReference type="GO" id="GO:0005524">
    <property type="term" value="F:ATP binding"/>
    <property type="evidence" value="ECO:0007669"/>
    <property type="project" value="UniProtKB-KW"/>
</dbReference>
<gene>
    <name evidence="9" type="ORF">DUI87_15680</name>
</gene>
<keyword evidence="5" id="KW-0067">ATP-binding</keyword>
<feature type="region of interest" description="Disordered" evidence="7">
    <location>
        <begin position="19"/>
        <end position="63"/>
    </location>
</feature>
<evidence type="ECO:0000256" key="7">
    <source>
        <dbReference type="SAM" id="MobiDB-lite"/>
    </source>
</evidence>
<dbReference type="GO" id="GO:0003724">
    <property type="term" value="F:RNA helicase activity"/>
    <property type="evidence" value="ECO:0007669"/>
    <property type="project" value="UniProtKB-EC"/>
</dbReference>
<dbReference type="GO" id="GO:0003676">
    <property type="term" value="F:nucleic acid binding"/>
    <property type="evidence" value="ECO:0007669"/>
    <property type="project" value="InterPro"/>
</dbReference>
<feature type="domain" description="DEAD-box RNA helicase Q" evidence="8">
    <location>
        <begin position="160"/>
        <end position="188"/>
    </location>
</feature>
<dbReference type="EMBL" id="QRBI01000120">
    <property type="protein sequence ID" value="RMC06249.1"/>
    <property type="molecule type" value="Genomic_DNA"/>
</dbReference>
<protein>
    <recommendedName>
        <fullName evidence="1">RNA helicase</fullName>
        <ecNumber evidence="1">3.6.4.13</ecNumber>
    </recommendedName>
</protein>
<evidence type="ECO:0000256" key="5">
    <source>
        <dbReference type="ARBA" id="ARBA00022840"/>
    </source>
</evidence>
<evidence type="ECO:0000313" key="9">
    <source>
        <dbReference type="EMBL" id="RMC06249.1"/>
    </source>
</evidence>
<evidence type="ECO:0000259" key="8">
    <source>
        <dbReference type="PROSITE" id="PS51195"/>
    </source>
</evidence>
<dbReference type="PROSITE" id="PS51195">
    <property type="entry name" value="Q_MOTIF"/>
    <property type="match status" value="1"/>
</dbReference>
<evidence type="ECO:0000256" key="6">
    <source>
        <dbReference type="PROSITE-ProRule" id="PRU00552"/>
    </source>
</evidence>
<dbReference type="PANTHER" id="PTHR47958">
    <property type="entry name" value="ATP-DEPENDENT RNA HELICASE DBP3"/>
    <property type="match status" value="1"/>
</dbReference>
<organism evidence="9 10">
    <name type="scientific">Hirundo rustica rustica</name>
    <dbReference type="NCBI Taxonomy" id="333673"/>
    <lineage>
        <taxon>Eukaryota</taxon>
        <taxon>Metazoa</taxon>
        <taxon>Chordata</taxon>
        <taxon>Craniata</taxon>
        <taxon>Vertebrata</taxon>
        <taxon>Euteleostomi</taxon>
        <taxon>Archelosauria</taxon>
        <taxon>Archosauria</taxon>
        <taxon>Dinosauria</taxon>
        <taxon>Saurischia</taxon>
        <taxon>Theropoda</taxon>
        <taxon>Coelurosauria</taxon>
        <taxon>Aves</taxon>
        <taxon>Neognathae</taxon>
        <taxon>Neoaves</taxon>
        <taxon>Telluraves</taxon>
        <taxon>Australaves</taxon>
        <taxon>Passeriformes</taxon>
        <taxon>Sylvioidea</taxon>
        <taxon>Hirundinidae</taxon>
        <taxon>Hirundo</taxon>
    </lineage>
</organism>
<keyword evidence="2" id="KW-0547">Nucleotide-binding</keyword>
<dbReference type="Proteomes" id="UP000269221">
    <property type="component" value="Unassembled WGS sequence"/>
</dbReference>
<feature type="compositionally biased region" description="Low complexity" evidence="7">
    <location>
        <begin position="24"/>
        <end position="35"/>
    </location>
</feature>
<feature type="short sequence motif" description="Q motif" evidence="6">
    <location>
        <begin position="160"/>
        <end position="188"/>
    </location>
</feature>
<dbReference type="OrthoDB" id="196131at2759"/>
<dbReference type="FunFam" id="3.40.50.300:FF:003243">
    <property type="entry name" value="ATP-dependent RNA helicase DDX3Y"/>
    <property type="match status" value="1"/>
</dbReference>
<dbReference type="GO" id="GO:0016787">
    <property type="term" value="F:hydrolase activity"/>
    <property type="evidence" value="ECO:0007669"/>
    <property type="project" value="UniProtKB-KW"/>
</dbReference>
<dbReference type="Pfam" id="PF00270">
    <property type="entry name" value="DEAD"/>
    <property type="match status" value="1"/>
</dbReference>
<evidence type="ECO:0000256" key="3">
    <source>
        <dbReference type="ARBA" id="ARBA00022801"/>
    </source>
</evidence>
<dbReference type="InterPro" id="IPR027417">
    <property type="entry name" value="P-loop_NTPase"/>
</dbReference>
<keyword evidence="4" id="KW-0347">Helicase</keyword>
<dbReference type="Gene3D" id="3.40.50.300">
    <property type="entry name" value="P-loop containing nucleotide triphosphate hydrolases"/>
    <property type="match status" value="1"/>
</dbReference>
<evidence type="ECO:0000313" key="10">
    <source>
        <dbReference type="Proteomes" id="UP000269221"/>
    </source>
</evidence>
<keyword evidence="3" id="KW-0378">Hydrolase</keyword>
<dbReference type="InterPro" id="IPR011545">
    <property type="entry name" value="DEAD/DEAH_box_helicase_dom"/>
</dbReference>
<sequence length="252" mass="27628">MGIAAFDLYATGLTPQFSGLDLNSSDSQSEGSSTSKGRYIPPHLRNREASKQGFDSGGWSSRRDKDAYSSFGWSDSRAVFRYEERGRGGDYDRSGFGRFDRGGNSRWCDKSDEDDWSKPLPPSERLEQELFSGSNTGINFEKYDDIPVEATGSNCPPHIESFSDVDMGEIIMGNIELTRYTRPTPVQKHAIPIIKEKRDLMACAQTGSGKTAAFLLPILSQIYADGPGDALRAMKASIQIPSPGRAMASVTT</sequence>
<dbReference type="STRING" id="333673.A0A3M0JZ81"/>
<dbReference type="EC" id="3.6.4.13" evidence="1"/>
<accession>A0A3M0JZ81</accession>
<evidence type="ECO:0000256" key="4">
    <source>
        <dbReference type="ARBA" id="ARBA00022806"/>
    </source>
</evidence>
<dbReference type="InterPro" id="IPR014014">
    <property type="entry name" value="RNA_helicase_DEAD_Q_motif"/>
</dbReference>
<reference evidence="9 10" key="1">
    <citation type="submission" date="2018-07" db="EMBL/GenBank/DDBJ databases">
        <title>A high quality draft genome assembly of the barn swallow (H. rustica rustica).</title>
        <authorList>
            <person name="Formenti G."/>
            <person name="Chiara M."/>
            <person name="Poveda L."/>
            <person name="Francoijs K.-J."/>
            <person name="Bonisoli-Alquati A."/>
            <person name="Canova L."/>
            <person name="Gianfranceschi L."/>
            <person name="Horner D.S."/>
            <person name="Saino N."/>
        </authorList>
    </citation>
    <scope>NUCLEOTIDE SEQUENCE [LARGE SCALE GENOMIC DNA]</scope>
    <source>
        <strain evidence="9">Chelidonia</strain>
        <tissue evidence="9">Blood</tissue>
    </source>
</reference>
<evidence type="ECO:0000256" key="1">
    <source>
        <dbReference type="ARBA" id="ARBA00012552"/>
    </source>
</evidence>